<dbReference type="RefSeq" id="WP_076449284.1">
    <property type="nucleotide sequence ID" value="NZ_FTOQ01000011.1"/>
</dbReference>
<dbReference type="Proteomes" id="UP000186684">
    <property type="component" value="Unassembled WGS sequence"/>
</dbReference>
<sequence length="68" mass="7765">MSERFVIALRRGVRDDTWQERVAETRGVRVVGATRRIMQVEAEGMNLEALQSKLGPDILVEQAINREI</sequence>
<evidence type="ECO:0000313" key="1">
    <source>
        <dbReference type="EMBL" id="SIT03175.1"/>
    </source>
</evidence>
<name>A0A1N7NXS4_9RHOB</name>
<gene>
    <name evidence="1" type="ORF">SAMN05421759_11114</name>
</gene>
<protein>
    <submittedName>
        <fullName evidence="1">Uncharacterized protein</fullName>
    </submittedName>
</protein>
<accession>A0A1N7NXS4</accession>
<dbReference type="AlphaFoldDB" id="A0A1N7NXS4"/>
<reference evidence="2" key="1">
    <citation type="submission" date="2017-01" db="EMBL/GenBank/DDBJ databases">
        <authorList>
            <person name="Varghese N."/>
            <person name="Submissions S."/>
        </authorList>
    </citation>
    <scope>NUCLEOTIDE SEQUENCE [LARGE SCALE GENOMIC DNA]</scope>
    <source>
        <strain evidence="2">DSM 29430</strain>
    </source>
</reference>
<keyword evidence="2" id="KW-1185">Reference proteome</keyword>
<dbReference type="EMBL" id="FTOQ01000011">
    <property type="protein sequence ID" value="SIT03175.1"/>
    <property type="molecule type" value="Genomic_DNA"/>
</dbReference>
<dbReference type="STRING" id="633194.SAMN05421759_11114"/>
<proteinExistence type="predicted"/>
<evidence type="ECO:0000313" key="2">
    <source>
        <dbReference type="Proteomes" id="UP000186684"/>
    </source>
</evidence>
<organism evidence="1 2">
    <name type="scientific">Roseivivax lentus</name>
    <dbReference type="NCBI Taxonomy" id="633194"/>
    <lineage>
        <taxon>Bacteria</taxon>
        <taxon>Pseudomonadati</taxon>
        <taxon>Pseudomonadota</taxon>
        <taxon>Alphaproteobacteria</taxon>
        <taxon>Rhodobacterales</taxon>
        <taxon>Roseobacteraceae</taxon>
        <taxon>Roseivivax</taxon>
    </lineage>
</organism>